<evidence type="ECO:0000256" key="10">
    <source>
        <dbReference type="RuleBase" id="RU003615"/>
    </source>
</evidence>
<dbReference type="SMART" id="SM00632">
    <property type="entry name" value="Aamy_C"/>
    <property type="match status" value="1"/>
</dbReference>
<dbReference type="AlphaFoldDB" id="A0A9P6CGQ8"/>
<evidence type="ECO:0000259" key="13">
    <source>
        <dbReference type="SMART" id="SM00632"/>
    </source>
</evidence>
<evidence type="ECO:0000256" key="2">
    <source>
        <dbReference type="ARBA" id="ARBA00001913"/>
    </source>
</evidence>
<accession>A0A9P6CGQ8</accession>
<dbReference type="Gene3D" id="3.20.20.80">
    <property type="entry name" value="Glycosidases"/>
    <property type="match status" value="1"/>
</dbReference>
<evidence type="ECO:0000256" key="6">
    <source>
        <dbReference type="ARBA" id="ARBA00022801"/>
    </source>
</evidence>
<dbReference type="InterPro" id="IPR006047">
    <property type="entry name" value="GH13_cat_dom"/>
</dbReference>
<evidence type="ECO:0000256" key="8">
    <source>
        <dbReference type="ARBA" id="ARBA00023277"/>
    </source>
</evidence>
<dbReference type="Pfam" id="PF02806">
    <property type="entry name" value="Alpha-amylase_C"/>
    <property type="match status" value="1"/>
</dbReference>
<dbReference type="Proteomes" id="UP000807353">
    <property type="component" value="Unassembled WGS sequence"/>
</dbReference>
<feature type="domain" description="Glycosyl hydrolase family 13 catalytic" evidence="14">
    <location>
        <begin position="26"/>
        <end position="379"/>
    </location>
</feature>
<evidence type="ECO:0000256" key="1">
    <source>
        <dbReference type="ARBA" id="ARBA00000548"/>
    </source>
</evidence>
<dbReference type="GO" id="GO:0004556">
    <property type="term" value="F:alpha-amylase activity"/>
    <property type="evidence" value="ECO:0007669"/>
    <property type="project" value="UniProtKB-UniRule"/>
</dbReference>
<keyword evidence="5" id="KW-0479">Metal-binding</keyword>
<dbReference type="PRINTS" id="PR00110">
    <property type="entry name" value="ALPHAAMYLASE"/>
</dbReference>
<evidence type="ECO:0000256" key="5">
    <source>
        <dbReference type="ARBA" id="ARBA00022723"/>
    </source>
</evidence>
<feature type="chain" id="PRO_5040158136" description="Alpha-amylase" evidence="12">
    <location>
        <begin position="19"/>
        <end position="469"/>
    </location>
</feature>
<dbReference type="GO" id="GO:0005975">
    <property type="term" value="P:carbohydrate metabolic process"/>
    <property type="evidence" value="ECO:0007669"/>
    <property type="project" value="InterPro"/>
</dbReference>
<keyword evidence="7" id="KW-0106">Calcium</keyword>
<dbReference type="InterPro" id="IPR031319">
    <property type="entry name" value="A-amylase_C"/>
</dbReference>
<dbReference type="SMART" id="SM00642">
    <property type="entry name" value="Aamy"/>
    <property type="match status" value="1"/>
</dbReference>
<comment type="caution">
    <text evidence="15">The sequence shown here is derived from an EMBL/GenBank/DDBJ whole genome shotgun (WGS) entry which is preliminary data.</text>
</comment>
<evidence type="ECO:0000256" key="9">
    <source>
        <dbReference type="ARBA" id="ARBA00023295"/>
    </source>
</evidence>
<evidence type="ECO:0000256" key="7">
    <source>
        <dbReference type="ARBA" id="ARBA00022837"/>
    </source>
</evidence>
<comment type="cofactor">
    <cofactor evidence="2">
        <name>Ca(2+)</name>
        <dbReference type="ChEBI" id="CHEBI:29108"/>
    </cofactor>
</comment>
<evidence type="ECO:0000313" key="16">
    <source>
        <dbReference type="Proteomes" id="UP000807353"/>
    </source>
</evidence>
<dbReference type="InterPro" id="IPR013780">
    <property type="entry name" value="Glyco_hydro_b"/>
</dbReference>
<dbReference type="EMBL" id="MU150283">
    <property type="protein sequence ID" value="KAF9461500.1"/>
    <property type="molecule type" value="Genomic_DNA"/>
</dbReference>
<evidence type="ECO:0000256" key="12">
    <source>
        <dbReference type="SAM" id="SignalP"/>
    </source>
</evidence>
<name>A0A9P6CGQ8_9AGAR</name>
<dbReference type="Gene3D" id="2.60.40.1180">
    <property type="entry name" value="Golgi alpha-mannosidase II"/>
    <property type="match status" value="1"/>
</dbReference>
<feature type="domain" description="Alpha-amylase C-terminal" evidence="13">
    <location>
        <begin position="388"/>
        <end position="468"/>
    </location>
</feature>
<feature type="signal peptide" evidence="12">
    <location>
        <begin position="1"/>
        <end position="18"/>
    </location>
</feature>
<dbReference type="OrthoDB" id="550577at2759"/>
<evidence type="ECO:0000256" key="4">
    <source>
        <dbReference type="ARBA" id="ARBA00012595"/>
    </source>
</evidence>
<reference evidence="15" key="1">
    <citation type="submission" date="2020-11" db="EMBL/GenBank/DDBJ databases">
        <authorList>
            <consortium name="DOE Joint Genome Institute"/>
            <person name="Ahrendt S."/>
            <person name="Riley R."/>
            <person name="Andreopoulos W."/>
            <person name="Labutti K."/>
            <person name="Pangilinan J."/>
            <person name="Ruiz-Duenas F.J."/>
            <person name="Barrasa J.M."/>
            <person name="Sanchez-Garcia M."/>
            <person name="Camarero S."/>
            <person name="Miyauchi S."/>
            <person name="Serrano A."/>
            <person name="Linde D."/>
            <person name="Babiker R."/>
            <person name="Drula E."/>
            <person name="Ayuso-Fernandez I."/>
            <person name="Pacheco R."/>
            <person name="Padilla G."/>
            <person name="Ferreira P."/>
            <person name="Barriuso J."/>
            <person name="Kellner H."/>
            <person name="Castanera R."/>
            <person name="Alfaro M."/>
            <person name="Ramirez L."/>
            <person name="Pisabarro A.G."/>
            <person name="Kuo A."/>
            <person name="Tritt A."/>
            <person name="Lipzen A."/>
            <person name="He G."/>
            <person name="Yan M."/>
            <person name="Ng V."/>
            <person name="Cullen D."/>
            <person name="Martin F."/>
            <person name="Rosso M.-N."/>
            <person name="Henrissat B."/>
            <person name="Hibbett D."/>
            <person name="Martinez A.T."/>
            <person name="Grigoriev I.V."/>
        </authorList>
    </citation>
    <scope>NUCLEOTIDE SEQUENCE</scope>
    <source>
        <strain evidence="15">CBS 247.69</strain>
    </source>
</reference>
<keyword evidence="6 11" id="KW-0378">Hydrolase</keyword>
<dbReference type="CDD" id="cd11317">
    <property type="entry name" value="AmyAc_bac_euk_AmyA"/>
    <property type="match status" value="1"/>
</dbReference>
<evidence type="ECO:0000256" key="11">
    <source>
        <dbReference type="RuleBase" id="RU361134"/>
    </source>
</evidence>
<keyword evidence="16" id="KW-1185">Reference proteome</keyword>
<evidence type="ECO:0000259" key="14">
    <source>
        <dbReference type="SMART" id="SM00642"/>
    </source>
</evidence>
<keyword evidence="9 11" id="KW-0326">Glycosidase</keyword>
<dbReference type="SUPFAM" id="SSF51011">
    <property type="entry name" value="Glycosyl hydrolase domain"/>
    <property type="match status" value="1"/>
</dbReference>
<evidence type="ECO:0000313" key="15">
    <source>
        <dbReference type="EMBL" id="KAF9461500.1"/>
    </source>
</evidence>
<dbReference type="SUPFAM" id="SSF51445">
    <property type="entry name" value="(Trans)glycosidases"/>
    <property type="match status" value="1"/>
</dbReference>
<comment type="similarity">
    <text evidence="3 10">Belongs to the glycosyl hydrolase 13 family.</text>
</comment>
<gene>
    <name evidence="15" type="ORF">BDZ94DRAFT_1167602</name>
</gene>
<dbReference type="EC" id="3.2.1.1" evidence="4 11"/>
<dbReference type="InterPro" id="IPR006048">
    <property type="entry name" value="A-amylase/branching_C"/>
</dbReference>
<dbReference type="InterPro" id="IPR017853">
    <property type="entry name" value="GH"/>
</dbReference>
<proteinExistence type="inferred from homology"/>
<dbReference type="PANTHER" id="PTHR43447">
    <property type="entry name" value="ALPHA-AMYLASE"/>
    <property type="match status" value="1"/>
</dbReference>
<organism evidence="15 16">
    <name type="scientific">Collybia nuda</name>
    <dbReference type="NCBI Taxonomy" id="64659"/>
    <lineage>
        <taxon>Eukaryota</taxon>
        <taxon>Fungi</taxon>
        <taxon>Dikarya</taxon>
        <taxon>Basidiomycota</taxon>
        <taxon>Agaricomycotina</taxon>
        <taxon>Agaricomycetes</taxon>
        <taxon>Agaricomycetidae</taxon>
        <taxon>Agaricales</taxon>
        <taxon>Tricholomatineae</taxon>
        <taxon>Clitocybaceae</taxon>
        <taxon>Collybia</taxon>
    </lineage>
</organism>
<evidence type="ECO:0000256" key="3">
    <source>
        <dbReference type="ARBA" id="ARBA00008061"/>
    </source>
</evidence>
<dbReference type="InterPro" id="IPR006046">
    <property type="entry name" value="Alpha_amylase"/>
</dbReference>
<keyword evidence="12" id="KW-0732">Signal</keyword>
<protein>
    <recommendedName>
        <fullName evidence="4 11">Alpha-amylase</fullName>
        <ecNumber evidence="4 11">3.2.1.1</ecNumber>
    </recommendedName>
</protein>
<dbReference type="Pfam" id="PF00128">
    <property type="entry name" value="Alpha-amylase"/>
    <property type="match status" value="1"/>
</dbReference>
<sequence length="469" mass="50562">MLFSSFLLGVVCAFSAYAGTTPKVKNVIIQLFEWPWNSIASECTTVIGPAGYGYVQVSPAYEHIKGNMWWSDYQPVSYELISKRGTRDQYANMVKTCKAAGVDVLADTVLNHMTMATGTATGFGSTTYSKYDYPGVPYVASQFHYGNGDGTACTITGNGTYAELQNCELGGLADLAQEQQGVRNTLAAHLNDMLSLGVAGFRFDSARLVASADLSAIFSLLKFPYYGIMEIIYGDGENDSLSGNYAAFGDVTEFRATTAIMNHFLGQGISNLVTPTPMGEAWGYLPSESANLLMANQDTERSGTSLNVKSPNNGYTLSALFILAFNYGVPTIFSGYDYGEYSDPAPQDSAGNTNPVTCFSNGWRCEHRWMAIQNMVGFHNAAGSSPLTNVFSGNSQRIAFGRGSVAFIIINNDGSTWTSSFTTSLPDGNYCDIIHANFANCNAATYTISGGRFTASIGARDAIAFYVRR</sequence>
<dbReference type="GO" id="GO:0046872">
    <property type="term" value="F:metal ion binding"/>
    <property type="evidence" value="ECO:0007669"/>
    <property type="project" value="UniProtKB-KW"/>
</dbReference>
<keyword evidence="8 11" id="KW-0119">Carbohydrate metabolism</keyword>
<comment type="catalytic activity">
    <reaction evidence="1 11">
        <text>Endohydrolysis of (1-&gt;4)-alpha-D-glucosidic linkages in polysaccharides containing three or more (1-&gt;4)-alpha-linked D-glucose units.</text>
        <dbReference type="EC" id="3.2.1.1"/>
    </reaction>
</comment>